<dbReference type="Pfam" id="PF20022">
    <property type="entry name" value="VMAP-M19"/>
    <property type="match status" value="1"/>
</dbReference>
<feature type="domain" description="vWA-MoxR associated protein middle region 19" evidence="2">
    <location>
        <begin position="275"/>
        <end position="389"/>
    </location>
</feature>
<dbReference type="STRING" id="159449.B4N89_28765"/>
<dbReference type="EMBL" id="MWQN01000001">
    <property type="protein sequence ID" value="OPC84385.1"/>
    <property type="molecule type" value="Genomic_DNA"/>
</dbReference>
<keyword evidence="5" id="KW-1185">Reference proteome</keyword>
<feature type="domain" description="vWA-MoxR associated protein C-terminal" evidence="3">
    <location>
        <begin position="409"/>
        <end position="648"/>
    </location>
</feature>
<feature type="region of interest" description="Disordered" evidence="1">
    <location>
        <begin position="251"/>
        <end position="276"/>
    </location>
</feature>
<reference evidence="4 5" key="1">
    <citation type="submission" date="2017-03" db="EMBL/GenBank/DDBJ databases">
        <title>Draft genome sequence of Streptomyces scabrisporus NF3, endophyte isolated from Amphipterygium adstringens.</title>
        <authorList>
            <person name="Vazquez M."/>
            <person name="Ceapa C.D."/>
            <person name="Rodriguez Luna D."/>
            <person name="Sanchez Esquivel S."/>
        </authorList>
    </citation>
    <scope>NUCLEOTIDE SEQUENCE [LARGE SCALE GENOMIC DNA]</scope>
    <source>
        <strain evidence="4 5">NF3</strain>
    </source>
</reference>
<dbReference type="AlphaFoldDB" id="A0A1T3P616"/>
<protein>
    <submittedName>
        <fullName evidence="4">Uncharacterized protein</fullName>
    </submittedName>
</protein>
<evidence type="ECO:0000256" key="1">
    <source>
        <dbReference type="SAM" id="MobiDB-lite"/>
    </source>
</evidence>
<name>A0A1T3P616_9ACTN</name>
<dbReference type="OrthoDB" id="9150676at2"/>
<sequence>MTVHALFVCVEHYPADEHGVGDLPGALAQTLELVEWLHASGAAGAERITVLASVRAASKPTAERLRDLIARDSILLGPGAGPGELQHVHFERVIGGIGENWRDGDRFLLHWTGHGRLDAHGRWLELPAFHLAGDSRLSVRAIGVDELLARCGEVPRRVDQFLIFETCADRRGEPRAIPLNLTAAGPSDKSAKARISAVFAADDGQFAYRPADRPAFTTALIEHLTLRGVDALTVPAFREMFDEIDTRLAAGDPGGRPLRQSPMYRGPGAADWREGERDPENQFGLYRHRLLALLADLEIGAGEPAVLRTYLRERGVPEWVFAGADLLAWGEALMSLSGPPGRHPIRHLLEWLYAGCHQTHVAEWAERLREAGHIDAFRPAEVRERQPLTLVMFIRENEHSPDRPDRVRYDAEAQFYVGLERFEAPPGLPSGTGLPRERLDDHLADFYLTIRTGWTSLARARVQLVVPTELFNEPFEAVRIGGADDHIVLGEHHEVVLRPIVRHGVVRPMHYDTWADSANLRANPAVRHLNRHLCGRGSRDCDDEAVGFLQDYRWEHRPGRPGTVETAVGRGDWALLWTHGTTCTDACAGTNGAHADCSGAALGRDLYRILEQKNRKLTQLPSAVTLLRRTLGRRATPPERVVLLFDDPGWRPWQGAGLLRGAPAGRGDGR</sequence>
<accession>A0A1T3P616</accession>
<gene>
    <name evidence="4" type="ORF">B4N89_28765</name>
</gene>
<proteinExistence type="predicted"/>
<dbReference type="Proteomes" id="UP000190037">
    <property type="component" value="Unassembled WGS sequence"/>
</dbReference>
<dbReference type="RefSeq" id="WP_078978681.1">
    <property type="nucleotide sequence ID" value="NZ_MWQN01000001.1"/>
</dbReference>
<dbReference type="Pfam" id="PF20028">
    <property type="entry name" value="VMAP-C"/>
    <property type="match status" value="1"/>
</dbReference>
<evidence type="ECO:0000313" key="5">
    <source>
        <dbReference type="Proteomes" id="UP000190037"/>
    </source>
</evidence>
<dbReference type="InterPro" id="IPR045457">
    <property type="entry name" value="VMAP-M19"/>
</dbReference>
<evidence type="ECO:0000259" key="2">
    <source>
        <dbReference type="Pfam" id="PF20022"/>
    </source>
</evidence>
<comment type="caution">
    <text evidence="4">The sequence shown here is derived from an EMBL/GenBank/DDBJ whole genome shotgun (WGS) entry which is preliminary data.</text>
</comment>
<organism evidence="4 5">
    <name type="scientific">Embleya scabrispora</name>
    <dbReference type="NCBI Taxonomy" id="159449"/>
    <lineage>
        <taxon>Bacteria</taxon>
        <taxon>Bacillati</taxon>
        <taxon>Actinomycetota</taxon>
        <taxon>Actinomycetes</taxon>
        <taxon>Kitasatosporales</taxon>
        <taxon>Streptomycetaceae</taxon>
        <taxon>Embleya</taxon>
    </lineage>
</organism>
<dbReference type="InterPro" id="IPR045450">
    <property type="entry name" value="VMAP_C"/>
</dbReference>
<evidence type="ECO:0000313" key="4">
    <source>
        <dbReference type="EMBL" id="OPC84385.1"/>
    </source>
</evidence>
<evidence type="ECO:0000259" key="3">
    <source>
        <dbReference type="Pfam" id="PF20028"/>
    </source>
</evidence>